<dbReference type="Gene3D" id="2.30.30.140">
    <property type="match status" value="1"/>
</dbReference>
<name>A0AAE1N2F9_9FABA</name>
<gene>
    <name evidence="3" type="ORF">QN277_013024</name>
</gene>
<protein>
    <recommendedName>
        <fullName evidence="2">PWWP domain-containing protein</fullName>
    </recommendedName>
</protein>
<dbReference type="PROSITE" id="PS50812">
    <property type="entry name" value="PWWP"/>
    <property type="match status" value="1"/>
</dbReference>
<reference evidence="3" key="1">
    <citation type="submission" date="2023-10" db="EMBL/GenBank/DDBJ databases">
        <title>Chromosome-level genome of the transformable northern wattle, Acacia crassicarpa.</title>
        <authorList>
            <person name="Massaro I."/>
            <person name="Sinha N.R."/>
            <person name="Poethig S."/>
            <person name="Leichty A.R."/>
        </authorList>
    </citation>
    <scope>NUCLEOTIDE SEQUENCE</scope>
    <source>
        <strain evidence="3">Acra3RX</strain>
        <tissue evidence="3">Leaf</tissue>
    </source>
</reference>
<dbReference type="CDD" id="cd05162">
    <property type="entry name" value="PWWP"/>
    <property type="match status" value="1"/>
</dbReference>
<evidence type="ECO:0000256" key="1">
    <source>
        <dbReference type="SAM" id="MobiDB-lite"/>
    </source>
</evidence>
<keyword evidence="4" id="KW-1185">Reference proteome</keyword>
<feature type="compositionally biased region" description="Low complexity" evidence="1">
    <location>
        <begin position="50"/>
        <end position="69"/>
    </location>
</feature>
<dbReference type="SUPFAM" id="SSF63748">
    <property type="entry name" value="Tudor/PWWP/MBT"/>
    <property type="match status" value="1"/>
</dbReference>
<dbReference type="PANTHER" id="PTHR10688:SF14">
    <property type="entry name" value="PWWP DOMAIN-CONTAINING PROTEIN"/>
    <property type="match status" value="1"/>
</dbReference>
<feature type="region of interest" description="Disordered" evidence="1">
    <location>
        <begin position="127"/>
        <end position="147"/>
    </location>
</feature>
<dbReference type="AlphaFoldDB" id="A0AAE1N2F9"/>
<dbReference type="InterPro" id="IPR000313">
    <property type="entry name" value="PWWP_dom"/>
</dbReference>
<evidence type="ECO:0000259" key="2">
    <source>
        <dbReference type="PROSITE" id="PS50812"/>
    </source>
</evidence>
<organism evidence="3 4">
    <name type="scientific">Acacia crassicarpa</name>
    <name type="common">northern wattle</name>
    <dbReference type="NCBI Taxonomy" id="499986"/>
    <lineage>
        <taxon>Eukaryota</taxon>
        <taxon>Viridiplantae</taxon>
        <taxon>Streptophyta</taxon>
        <taxon>Embryophyta</taxon>
        <taxon>Tracheophyta</taxon>
        <taxon>Spermatophyta</taxon>
        <taxon>Magnoliopsida</taxon>
        <taxon>eudicotyledons</taxon>
        <taxon>Gunneridae</taxon>
        <taxon>Pentapetalae</taxon>
        <taxon>rosids</taxon>
        <taxon>fabids</taxon>
        <taxon>Fabales</taxon>
        <taxon>Fabaceae</taxon>
        <taxon>Caesalpinioideae</taxon>
        <taxon>mimosoid clade</taxon>
        <taxon>Acacieae</taxon>
        <taxon>Acacia</taxon>
    </lineage>
</organism>
<dbReference type="Pfam" id="PF00855">
    <property type="entry name" value="PWWP"/>
    <property type="match status" value="1"/>
</dbReference>
<dbReference type="InterPro" id="IPR052657">
    <property type="entry name" value="PDP_family_Arabidopsis"/>
</dbReference>
<accession>A0AAE1N2F9</accession>
<comment type="caution">
    <text evidence="3">The sequence shown here is derived from an EMBL/GenBank/DDBJ whole genome shotgun (WGS) entry which is preliminary data.</text>
</comment>
<dbReference type="SMART" id="SM00293">
    <property type="entry name" value="PWWP"/>
    <property type="match status" value="1"/>
</dbReference>
<feature type="compositionally biased region" description="Basic and acidic residues" evidence="1">
    <location>
        <begin position="271"/>
        <end position="280"/>
    </location>
</feature>
<feature type="compositionally biased region" description="Basic and acidic residues" evidence="1">
    <location>
        <begin position="251"/>
        <end position="261"/>
    </location>
</feature>
<feature type="region of interest" description="Disordered" evidence="1">
    <location>
        <begin position="250"/>
        <end position="302"/>
    </location>
</feature>
<dbReference type="Proteomes" id="UP001293593">
    <property type="component" value="Unassembled WGS sequence"/>
</dbReference>
<evidence type="ECO:0000313" key="4">
    <source>
        <dbReference type="Proteomes" id="UP001293593"/>
    </source>
</evidence>
<dbReference type="PANTHER" id="PTHR10688">
    <property type="entry name" value="PWWP DOMAIN-CONTAINING PROTEIN"/>
    <property type="match status" value="1"/>
</dbReference>
<feature type="region of interest" description="Disordered" evidence="1">
    <location>
        <begin position="1"/>
        <end position="79"/>
    </location>
</feature>
<dbReference type="EMBL" id="JAWXYG010000002">
    <property type="protein sequence ID" value="KAK4281546.1"/>
    <property type="molecule type" value="Genomic_DNA"/>
</dbReference>
<feature type="domain" description="PWWP" evidence="2">
    <location>
        <begin position="154"/>
        <end position="212"/>
    </location>
</feature>
<sequence>MAKKRRTPEKKSQKTIPIDCIPKHSQQRRSTPPKRRSDFSVFMRNPTCLSNPVSSHGSSSGEFRSDSVSTNSSHEDRMKQEQILEGKIVKCSGSLTGENLDAPLTQVESVIGDEALDLASIRDGQRGKNNTLRMSESTSQESPVTGSNCIPITPGSVVWAKTSCQVWWPAEIIEERPTLAGQACDGHVLVQFYGNQPCAWIDPGKDLSAFEDSFEERSSNPAKDFQDALKQALQRKEQLSSCRKSSSQRTVHLDLQDHSSEKWTSSASSKTIEDLKESGRGKRQRKRKLHFDEVASPPKSERKARRLKIMRYLGLIAPVGSPY</sequence>
<feature type="compositionally biased region" description="Basic residues" evidence="1">
    <location>
        <begin position="25"/>
        <end position="34"/>
    </location>
</feature>
<evidence type="ECO:0000313" key="3">
    <source>
        <dbReference type="EMBL" id="KAK4281546.1"/>
    </source>
</evidence>
<proteinExistence type="predicted"/>